<dbReference type="InterPro" id="IPR018209">
    <property type="entry name" value="Pyrv_Knase_AS"/>
</dbReference>
<evidence type="ECO:0000256" key="11">
    <source>
        <dbReference type="ARBA" id="ARBA00023152"/>
    </source>
</evidence>
<dbReference type="InterPro" id="IPR040442">
    <property type="entry name" value="Pyrv_kinase-like_dom_sf"/>
</dbReference>
<sequence>MDRRRLRFSAVPPEGISRAELEEKVGGLVAYANASSNPPIESPQVPARKKGFVMNMQPSEAKAGFDIRIPPTEDPDLLKKRIDEEWAPATRNLTYQLIQQGSITDITGCPLITTTNDSNSWWSTFKEAVIAYGGKLQKPKILRSTTDSRSPLPDHSIIVNYDGFAEDVKVGDDLLVDGGMANLTFWRDGSLVRERNAMLPTISPSTVSFVKSVEITNHLKCYIATGCRDSDISVIAKIESIDSLKNLEEIIRASDGAMIARGDLGAQVPSE</sequence>
<evidence type="ECO:0000256" key="6">
    <source>
        <dbReference type="ARBA" id="ARBA00022723"/>
    </source>
</evidence>
<keyword evidence="11 13" id="KW-0324">Glycolysis</keyword>
<dbReference type="InterPro" id="IPR001697">
    <property type="entry name" value="Pyr_Knase"/>
</dbReference>
<protein>
    <recommendedName>
        <fullName evidence="4 13">Pyruvate kinase</fullName>
        <ecNumber evidence="4 13">2.7.1.40</ecNumber>
    </recommendedName>
</protein>
<keyword evidence="6" id="KW-0479">Metal-binding</keyword>
<evidence type="ECO:0000256" key="9">
    <source>
        <dbReference type="ARBA" id="ARBA00022840"/>
    </source>
</evidence>
<name>A0A5P1F2Q9_ASPOF</name>
<dbReference type="InterPro" id="IPR015793">
    <property type="entry name" value="Pyrv_Knase_brl"/>
</dbReference>
<evidence type="ECO:0000313" key="17">
    <source>
        <dbReference type="Proteomes" id="UP000243459"/>
    </source>
</evidence>
<dbReference type="InterPro" id="IPR052083">
    <property type="entry name" value="Aminoacylase-1_M20A"/>
</dbReference>
<evidence type="ECO:0000259" key="15">
    <source>
        <dbReference type="Pfam" id="PF07687"/>
    </source>
</evidence>
<organism evidence="16 17">
    <name type="scientific">Asparagus officinalis</name>
    <name type="common">Garden asparagus</name>
    <dbReference type="NCBI Taxonomy" id="4686"/>
    <lineage>
        <taxon>Eukaryota</taxon>
        <taxon>Viridiplantae</taxon>
        <taxon>Streptophyta</taxon>
        <taxon>Embryophyta</taxon>
        <taxon>Tracheophyta</taxon>
        <taxon>Spermatophyta</taxon>
        <taxon>Magnoliopsida</taxon>
        <taxon>Liliopsida</taxon>
        <taxon>Asparagales</taxon>
        <taxon>Asparagaceae</taxon>
        <taxon>Asparagoideae</taxon>
        <taxon>Asparagus</taxon>
    </lineage>
</organism>
<reference evidence="17" key="1">
    <citation type="journal article" date="2017" name="Nat. Commun.">
        <title>The asparagus genome sheds light on the origin and evolution of a young Y chromosome.</title>
        <authorList>
            <person name="Harkess A."/>
            <person name="Zhou J."/>
            <person name="Xu C."/>
            <person name="Bowers J.E."/>
            <person name="Van der Hulst R."/>
            <person name="Ayyampalayam S."/>
            <person name="Mercati F."/>
            <person name="Riccardi P."/>
            <person name="McKain M.R."/>
            <person name="Kakrana A."/>
            <person name="Tang H."/>
            <person name="Ray J."/>
            <person name="Groenendijk J."/>
            <person name="Arikit S."/>
            <person name="Mathioni S.M."/>
            <person name="Nakano M."/>
            <person name="Shan H."/>
            <person name="Telgmann-Rauber A."/>
            <person name="Kanno A."/>
            <person name="Yue Z."/>
            <person name="Chen H."/>
            <person name="Li W."/>
            <person name="Chen Y."/>
            <person name="Xu X."/>
            <person name="Zhang Y."/>
            <person name="Luo S."/>
            <person name="Chen H."/>
            <person name="Gao J."/>
            <person name="Mao Z."/>
            <person name="Pires J.C."/>
            <person name="Luo M."/>
            <person name="Kudrna D."/>
            <person name="Wing R.A."/>
            <person name="Meyers B.C."/>
            <person name="Yi K."/>
            <person name="Kong H."/>
            <person name="Lavrijsen P."/>
            <person name="Sunseri F."/>
            <person name="Falavigna A."/>
            <person name="Ye Y."/>
            <person name="Leebens-Mack J.H."/>
            <person name="Chen G."/>
        </authorList>
    </citation>
    <scope>NUCLEOTIDE SEQUENCE [LARGE SCALE GENOMIC DNA]</scope>
    <source>
        <strain evidence="17">cv. DH0086</strain>
    </source>
</reference>
<dbReference type="GO" id="GO:0004046">
    <property type="term" value="F:aminoacylase activity"/>
    <property type="evidence" value="ECO:0007669"/>
    <property type="project" value="TreeGrafter"/>
</dbReference>
<evidence type="ECO:0000256" key="10">
    <source>
        <dbReference type="ARBA" id="ARBA00022842"/>
    </source>
</evidence>
<comment type="similarity">
    <text evidence="3 13">Belongs to the pyruvate kinase family.</text>
</comment>
<dbReference type="GO" id="GO:0000287">
    <property type="term" value="F:magnesium ion binding"/>
    <property type="evidence" value="ECO:0007669"/>
    <property type="project" value="InterPro"/>
</dbReference>
<dbReference type="UniPathway" id="UPA00109">
    <property type="reaction ID" value="UER00188"/>
</dbReference>
<keyword evidence="10 13" id="KW-0460">Magnesium</keyword>
<dbReference type="Gene3D" id="3.20.20.60">
    <property type="entry name" value="Phosphoenolpyruvate-binding domains"/>
    <property type="match status" value="1"/>
</dbReference>
<comment type="cofactor">
    <cofactor evidence="1">
        <name>K(+)</name>
        <dbReference type="ChEBI" id="CHEBI:29103"/>
    </cofactor>
</comment>
<evidence type="ECO:0000256" key="12">
    <source>
        <dbReference type="ARBA" id="ARBA00023317"/>
    </source>
</evidence>
<dbReference type="Gramene" id="ONK71687">
    <property type="protein sequence ID" value="ONK71687"/>
    <property type="gene ID" value="A4U43_C04F11310"/>
</dbReference>
<dbReference type="EC" id="2.7.1.40" evidence="4 13"/>
<accession>A0A5P1F2Q9</accession>
<evidence type="ECO:0000256" key="8">
    <source>
        <dbReference type="ARBA" id="ARBA00022777"/>
    </source>
</evidence>
<evidence type="ECO:0000256" key="1">
    <source>
        <dbReference type="ARBA" id="ARBA00001958"/>
    </source>
</evidence>
<dbReference type="GO" id="GO:0004743">
    <property type="term" value="F:pyruvate kinase activity"/>
    <property type="evidence" value="ECO:0007669"/>
    <property type="project" value="UniProtKB-EC"/>
</dbReference>
<keyword evidence="9" id="KW-0067">ATP-binding</keyword>
<dbReference type="Proteomes" id="UP000243459">
    <property type="component" value="Chromosome 4"/>
</dbReference>
<comment type="pathway">
    <text evidence="2 13">Carbohydrate degradation; glycolysis; pyruvate from D-glyceraldehyde 3-phosphate: step 5/5.</text>
</comment>
<evidence type="ECO:0000313" key="16">
    <source>
        <dbReference type="EMBL" id="ONK71687.1"/>
    </source>
</evidence>
<dbReference type="PROSITE" id="PS00110">
    <property type="entry name" value="PYRUVATE_KINASE"/>
    <property type="match status" value="1"/>
</dbReference>
<evidence type="ECO:0000259" key="14">
    <source>
        <dbReference type="Pfam" id="PF00224"/>
    </source>
</evidence>
<dbReference type="InterPro" id="IPR015813">
    <property type="entry name" value="Pyrv/PenolPyrv_kinase-like_dom"/>
</dbReference>
<dbReference type="Pfam" id="PF07687">
    <property type="entry name" value="M20_dimer"/>
    <property type="match status" value="1"/>
</dbReference>
<keyword evidence="5 13" id="KW-0808">Transferase</keyword>
<keyword evidence="8 13" id="KW-0418">Kinase</keyword>
<dbReference type="EMBL" id="CM007384">
    <property type="protein sequence ID" value="ONK71687.1"/>
    <property type="molecule type" value="Genomic_DNA"/>
</dbReference>
<dbReference type="GO" id="GO:0005524">
    <property type="term" value="F:ATP binding"/>
    <property type="evidence" value="ECO:0007669"/>
    <property type="project" value="UniProtKB-KW"/>
</dbReference>
<dbReference type="PANTHER" id="PTHR45892">
    <property type="entry name" value="AMINOACYLASE-1"/>
    <property type="match status" value="1"/>
</dbReference>
<dbReference type="SUPFAM" id="SSF51621">
    <property type="entry name" value="Phosphoenolpyruvate/pyruvate domain"/>
    <property type="match status" value="1"/>
</dbReference>
<gene>
    <name evidence="16" type="ORF">A4U43_C04F11310</name>
</gene>
<keyword evidence="7" id="KW-0547">Nucleotide-binding</keyword>
<dbReference type="InterPro" id="IPR011650">
    <property type="entry name" value="Peptidase_M20_dimer"/>
</dbReference>
<dbReference type="GO" id="GO:0016301">
    <property type="term" value="F:kinase activity"/>
    <property type="evidence" value="ECO:0007669"/>
    <property type="project" value="UniProtKB-KW"/>
</dbReference>
<evidence type="ECO:0000256" key="2">
    <source>
        <dbReference type="ARBA" id="ARBA00004997"/>
    </source>
</evidence>
<evidence type="ECO:0000256" key="13">
    <source>
        <dbReference type="RuleBase" id="RU000504"/>
    </source>
</evidence>
<evidence type="ECO:0000256" key="7">
    <source>
        <dbReference type="ARBA" id="ARBA00022741"/>
    </source>
</evidence>
<evidence type="ECO:0000256" key="3">
    <source>
        <dbReference type="ARBA" id="ARBA00008663"/>
    </source>
</evidence>
<dbReference type="Pfam" id="PF00224">
    <property type="entry name" value="PK"/>
    <property type="match status" value="1"/>
</dbReference>
<evidence type="ECO:0000256" key="4">
    <source>
        <dbReference type="ARBA" id="ARBA00012142"/>
    </source>
</evidence>
<keyword evidence="17" id="KW-1185">Reference proteome</keyword>
<feature type="domain" description="Pyruvate kinase barrel" evidence="14">
    <location>
        <begin position="207"/>
        <end position="270"/>
    </location>
</feature>
<proteinExistence type="inferred from homology"/>
<dbReference type="PRINTS" id="PR01050">
    <property type="entry name" value="PYRUVTKNASE"/>
</dbReference>
<keyword evidence="12" id="KW-0670">Pyruvate</keyword>
<dbReference type="PANTHER" id="PTHR45892:SF3">
    <property type="entry name" value="PUTATIVE-RELATED"/>
    <property type="match status" value="1"/>
</dbReference>
<evidence type="ECO:0000256" key="5">
    <source>
        <dbReference type="ARBA" id="ARBA00022679"/>
    </source>
</evidence>
<feature type="domain" description="Peptidase M20 dimerisation" evidence="15">
    <location>
        <begin position="37"/>
        <end position="85"/>
    </location>
</feature>
<comment type="catalytic activity">
    <reaction evidence="13">
        <text>pyruvate + ATP = phosphoenolpyruvate + ADP + H(+)</text>
        <dbReference type="Rhea" id="RHEA:18157"/>
        <dbReference type="ChEBI" id="CHEBI:15361"/>
        <dbReference type="ChEBI" id="CHEBI:15378"/>
        <dbReference type="ChEBI" id="CHEBI:30616"/>
        <dbReference type="ChEBI" id="CHEBI:58702"/>
        <dbReference type="ChEBI" id="CHEBI:456216"/>
        <dbReference type="EC" id="2.7.1.40"/>
    </reaction>
</comment>
<dbReference type="GO" id="GO:0030955">
    <property type="term" value="F:potassium ion binding"/>
    <property type="evidence" value="ECO:0007669"/>
    <property type="project" value="InterPro"/>
</dbReference>
<dbReference type="AlphaFoldDB" id="A0A5P1F2Q9"/>